<dbReference type="EMBL" id="DPIY01000010">
    <property type="protein sequence ID" value="HCT57964.1"/>
    <property type="molecule type" value="Genomic_DNA"/>
</dbReference>
<reference evidence="1 2" key="1">
    <citation type="journal article" date="2018" name="Nat. Biotechnol.">
        <title>A standardized bacterial taxonomy based on genome phylogeny substantially revises the tree of life.</title>
        <authorList>
            <person name="Parks D.H."/>
            <person name="Chuvochina M."/>
            <person name="Waite D.W."/>
            <person name="Rinke C."/>
            <person name="Skarshewski A."/>
            <person name="Chaumeil P.A."/>
            <person name="Hugenholtz P."/>
        </authorList>
    </citation>
    <scope>NUCLEOTIDE SEQUENCE [LARGE SCALE GENOMIC DNA]</scope>
    <source>
        <strain evidence="1">UBA8844</strain>
    </source>
</reference>
<evidence type="ECO:0000313" key="1">
    <source>
        <dbReference type="EMBL" id="HCT57964.1"/>
    </source>
</evidence>
<organism evidence="1 2">
    <name type="scientific">Gemmatimonas aurantiaca</name>
    <dbReference type="NCBI Taxonomy" id="173480"/>
    <lineage>
        <taxon>Bacteria</taxon>
        <taxon>Pseudomonadati</taxon>
        <taxon>Gemmatimonadota</taxon>
        <taxon>Gemmatimonadia</taxon>
        <taxon>Gemmatimonadales</taxon>
        <taxon>Gemmatimonadaceae</taxon>
        <taxon>Gemmatimonas</taxon>
    </lineage>
</organism>
<name>A0A3D4VAU5_9BACT</name>
<proteinExistence type="predicted"/>
<gene>
    <name evidence="1" type="ORF">DGD08_12240</name>
</gene>
<dbReference type="Proteomes" id="UP000264071">
    <property type="component" value="Unassembled WGS sequence"/>
</dbReference>
<dbReference type="AlphaFoldDB" id="A0A3D4VAU5"/>
<evidence type="ECO:0000313" key="2">
    <source>
        <dbReference type="Proteomes" id="UP000264071"/>
    </source>
</evidence>
<protein>
    <submittedName>
        <fullName evidence="1">Uncharacterized protein</fullName>
    </submittedName>
</protein>
<comment type="caution">
    <text evidence="1">The sequence shown here is derived from an EMBL/GenBank/DDBJ whole genome shotgun (WGS) entry which is preliminary data.</text>
</comment>
<accession>A0A3D4VAU5</accession>
<sequence length="187" mass="20575">MSVPDTLSLNDLKLLAEAAHGLQGGPLLVLRRKQHQNGEPDFMVVKKGTSVEAGIWEVLVEVNAAYTGNPAYAPRTDPLKLIAPPGKKLVDKDGQDIGDVDAWFLSPAAIEKFVLPYYTITRGAEFAKNLRDGYYANEKYVALVHEPDSLPSEVMEADLLKVVKRQEDGTLELLSMKDFFMAMNPGS</sequence>